<dbReference type="GO" id="GO:0097157">
    <property type="term" value="F:pre-mRNA intronic binding"/>
    <property type="evidence" value="ECO:0007669"/>
    <property type="project" value="TreeGrafter"/>
</dbReference>
<dbReference type="OMA" id="ELMALFC"/>
<gene>
    <name evidence="4" type="primary">RBM41</name>
</gene>
<name>H3AWJ3_LATCH</name>
<evidence type="ECO:0000256" key="1">
    <source>
        <dbReference type="ARBA" id="ARBA00022884"/>
    </source>
</evidence>
<evidence type="ECO:0000313" key="4">
    <source>
        <dbReference type="Ensembl" id="ENSLACP00000014014.1"/>
    </source>
</evidence>
<dbReference type="HOGENOM" id="CLU_054957_0_0_1"/>
<evidence type="ECO:0000259" key="3">
    <source>
        <dbReference type="PROSITE" id="PS50102"/>
    </source>
</evidence>
<evidence type="ECO:0000313" key="5">
    <source>
        <dbReference type="Proteomes" id="UP000008672"/>
    </source>
</evidence>
<dbReference type="Proteomes" id="UP000008672">
    <property type="component" value="Unassembled WGS sequence"/>
</dbReference>
<dbReference type="InterPro" id="IPR000504">
    <property type="entry name" value="RRM_dom"/>
</dbReference>
<accession>H3AWJ3</accession>
<dbReference type="GO" id="GO:0005689">
    <property type="term" value="C:U12-type spliceosomal complex"/>
    <property type="evidence" value="ECO:0007669"/>
    <property type="project" value="TreeGrafter"/>
</dbReference>
<dbReference type="EMBL" id="AFYH01119624">
    <property type="status" value="NOT_ANNOTATED_CDS"/>
    <property type="molecule type" value="Genomic_DNA"/>
</dbReference>
<dbReference type="Pfam" id="PF00076">
    <property type="entry name" value="RRM_1"/>
    <property type="match status" value="1"/>
</dbReference>
<keyword evidence="1 2" id="KW-0694">RNA-binding</keyword>
<dbReference type="SUPFAM" id="SSF54928">
    <property type="entry name" value="RNA-binding domain, RBD"/>
    <property type="match status" value="1"/>
</dbReference>
<dbReference type="GO" id="GO:0000398">
    <property type="term" value="P:mRNA splicing, via spliceosome"/>
    <property type="evidence" value="ECO:0007669"/>
    <property type="project" value="TreeGrafter"/>
</dbReference>
<dbReference type="FunCoup" id="H3AWJ3">
    <property type="interactions" value="786"/>
</dbReference>
<reference evidence="4" key="2">
    <citation type="submission" date="2025-08" db="UniProtKB">
        <authorList>
            <consortium name="Ensembl"/>
        </authorList>
    </citation>
    <scope>IDENTIFICATION</scope>
</reference>
<dbReference type="GeneTree" id="ENSGT00530000063786"/>
<dbReference type="GO" id="GO:0030626">
    <property type="term" value="F:U12 snRNA binding"/>
    <property type="evidence" value="ECO:0007669"/>
    <property type="project" value="TreeGrafter"/>
</dbReference>
<dbReference type="SMART" id="SM00360">
    <property type="entry name" value="RRM"/>
    <property type="match status" value="1"/>
</dbReference>
<dbReference type="EMBL" id="AFYH01119625">
    <property type="status" value="NOT_ANNOTATED_CDS"/>
    <property type="molecule type" value="Genomic_DNA"/>
</dbReference>
<reference evidence="5" key="1">
    <citation type="submission" date="2011-08" db="EMBL/GenBank/DDBJ databases">
        <title>The draft genome of Latimeria chalumnae.</title>
        <authorList>
            <person name="Di Palma F."/>
            <person name="Alfoldi J."/>
            <person name="Johnson J."/>
            <person name="Berlin A."/>
            <person name="Gnerre S."/>
            <person name="Jaffe D."/>
            <person name="MacCallum I."/>
            <person name="Young S."/>
            <person name="Walker B.J."/>
            <person name="Lander E."/>
            <person name="Lindblad-Toh K."/>
        </authorList>
    </citation>
    <scope>NUCLEOTIDE SEQUENCE [LARGE SCALE GENOMIC DNA]</scope>
    <source>
        <strain evidence="5">Wild caught</strain>
    </source>
</reference>
<feature type="domain" description="RRM" evidence="3">
    <location>
        <begin position="340"/>
        <end position="418"/>
    </location>
</feature>
<organism evidence="4 5">
    <name type="scientific">Latimeria chalumnae</name>
    <name type="common">Coelacanth</name>
    <dbReference type="NCBI Taxonomy" id="7897"/>
    <lineage>
        <taxon>Eukaryota</taxon>
        <taxon>Metazoa</taxon>
        <taxon>Chordata</taxon>
        <taxon>Craniata</taxon>
        <taxon>Vertebrata</taxon>
        <taxon>Euteleostomi</taxon>
        <taxon>Coelacanthiformes</taxon>
        <taxon>Coelacanthidae</taxon>
        <taxon>Latimeria</taxon>
    </lineage>
</organism>
<dbReference type="PANTHER" id="PTHR16105">
    <property type="entry name" value="RNA-BINDING REGION-CONTAINING PROTEIN 3"/>
    <property type="match status" value="1"/>
</dbReference>
<proteinExistence type="predicted"/>
<dbReference type="PANTHER" id="PTHR16105:SF2">
    <property type="entry name" value="RNA-BINDING PROTEIN 41"/>
    <property type="match status" value="1"/>
</dbReference>
<dbReference type="InterPro" id="IPR012677">
    <property type="entry name" value="Nucleotide-bd_a/b_plait_sf"/>
</dbReference>
<dbReference type="InParanoid" id="H3AWJ3"/>
<sequence>RVSSRVYEDELVLEDLETEGERQLQNLLKHQLDTSVSIDQCVAKRKCFAPASLYTPFGKQAAGALSLSQFQALQEEDTELATLRELGLTDQEVHLWKNRDSAEKFSGFGADPEAMQERLQAIEEKISERQRILALPQRFAGSKQLNRREMEIENALFQGTDRHRFLRALYYQGFMKKICPQKKKKKKKKKLKCQNINENHKRTEYASDPITQLELMCDNLSDNSESQLSRRPQSQGYCTLEQDTEPEVKTENGAALGNASVAMGFQMPKQDGKPTSDNSWSVSVKQPIRSLPSCSADMPVKVTEHVNLIPEEEILRNRLSEEEIRKLPRFSSYQQGEPNKVLYLKNLNPKATLEDLFSLFARFQKKGDQQFVLQLLTGRMKGQAFVTFPNVETAMEALNLINGYNLMGKPIIIEYGRNKPEQ</sequence>
<reference evidence="4" key="3">
    <citation type="submission" date="2025-09" db="UniProtKB">
        <authorList>
            <consortium name="Ensembl"/>
        </authorList>
    </citation>
    <scope>IDENTIFICATION</scope>
</reference>
<dbReference type="eggNOG" id="ENOG502RIV3">
    <property type="taxonomic scope" value="Eukaryota"/>
</dbReference>
<dbReference type="InterPro" id="IPR035979">
    <property type="entry name" value="RBD_domain_sf"/>
</dbReference>
<dbReference type="AlphaFoldDB" id="H3AWJ3"/>
<dbReference type="PROSITE" id="PS50102">
    <property type="entry name" value="RRM"/>
    <property type="match status" value="1"/>
</dbReference>
<evidence type="ECO:0000256" key="2">
    <source>
        <dbReference type="PROSITE-ProRule" id="PRU00176"/>
    </source>
</evidence>
<dbReference type="InterPro" id="IPR045164">
    <property type="entry name" value="RBM41/RNPC3"/>
</dbReference>
<protein>
    <submittedName>
        <fullName evidence="4">RNA binding motif protein 41</fullName>
    </submittedName>
</protein>
<keyword evidence="5" id="KW-1185">Reference proteome</keyword>
<dbReference type="Gene3D" id="3.30.70.330">
    <property type="match status" value="1"/>
</dbReference>
<dbReference type="STRING" id="7897.ENSLACP00000014014"/>
<dbReference type="Ensembl" id="ENSLACT00000014113.1">
    <property type="protein sequence ID" value="ENSLACP00000014014.1"/>
    <property type="gene ID" value="ENSLACG00000012336.1"/>
</dbReference>
<dbReference type="Bgee" id="ENSLACG00000012336">
    <property type="expression patterns" value="Expressed in chordate pharynx and 6 other cell types or tissues"/>
</dbReference>
<dbReference type="EMBL" id="AFYH01119626">
    <property type="status" value="NOT_ANNOTATED_CDS"/>
    <property type="molecule type" value="Genomic_DNA"/>
</dbReference>